<accession>A0A8S9N8L9</accession>
<comment type="caution">
    <text evidence="2">The sequence shown here is derived from an EMBL/GenBank/DDBJ whole genome shotgun (WGS) entry which is preliminary data.</text>
</comment>
<evidence type="ECO:0000256" key="1">
    <source>
        <dbReference type="SAM" id="MobiDB-lite"/>
    </source>
</evidence>
<organism evidence="2 3">
    <name type="scientific">Brassica cretica</name>
    <name type="common">Mustard</name>
    <dbReference type="NCBI Taxonomy" id="69181"/>
    <lineage>
        <taxon>Eukaryota</taxon>
        <taxon>Viridiplantae</taxon>
        <taxon>Streptophyta</taxon>
        <taxon>Embryophyta</taxon>
        <taxon>Tracheophyta</taxon>
        <taxon>Spermatophyta</taxon>
        <taxon>Magnoliopsida</taxon>
        <taxon>eudicotyledons</taxon>
        <taxon>Gunneridae</taxon>
        <taxon>Pentapetalae</taxon>
        <taxon>rosids</taxon>
        <taxon>malvids</taxon>
        <taxon>Brassicales</taxon>
        <taxon>Brassicaceae</taxon>
        <taxon>Brassiceae</taxon>
        <taxon>Brassica</taxon>
    </lineage>
</organism>
<protein>
    <submittedName>
        <fullName evidence="2">Uncharacterized protein</fullName>
    </submittedName>
</protein>
<evidence type="ECO:0000313" key="2">
    <source>
        <dbReference type="EMBL" id="KAF3489829.1"/>
    </source>
</evidence>
<dbReference type="Proteomes" id="UP000712600">
    <property type="component" value="Unassembled WGS sequence"/>
</dbReference>
<feature type="region of interest" description="Disordered" evidence="1">
    <location>
        <begin position="1"/>
        <end position="29"/>
    </location>
</feature>
<name>A0A8S9N8L9_BRACR</name>
<evidence type="ECO:0000313" key="3">
    <source>
        <dbReference type="Proteomes" id="UP000712600"/>
    </source>
</evidence>
<proteinExistence type="predicted"/>
<reference evidence="2" key="1">
    <citation type="submission" date="2019-12" db="EMBL/GenBank/DDBJ databases">
        <title>Genome sequencing and annotation of Brassica cretica.</title>
        <authorList>
            <person name="Studholme D.J."/>
            <person name="Sarris P."/>
        </authorList>
    </citation>
    <scope>NUCLEOTIDE SEQUENCE</scope>
    <source>
        <strain evidence="2">PFS-109/04</strain>
        <tissue evidence="2">Leaf</tissue>
    </source>
</reference>
<dbReference type="EMBL" id="QGKX02002183">
    <property type="protein sequence ID" value="KAF3489829.1"/>
    <property type="molecule type" value="Genomic_DNA"/>
</dbReference>
<gene>
    <name evidence="2" type="ORF">F2Q69_00055155</name>
</gene>
<dbReference type="AlphaFoldDB" id="A0A8S9N8L9"/>
<sequence>MELRRGRGKRWSSNDGRGKRWSSDDGRSMSDRRQCFWLPHRVQSAAEELLSFSFHQKTTDAFTNLVTLGAKSKLMSLMQVSLSCFLIMSSLLHQATTGASLLHQTTTGASLLHQASTGASLMQRIQIRNMAEKVPSFKTGRSKQCNIRYPAGRSAKAYKECGTGLGSYFLNRIPRRTGPPCPVRRQTHSGPGRDGRTELTSLLTWQLLLVNV</sequence>
<feature type="compositionally biased region" description="Basic residues" evidence="1">
    <location>
        <begin position="1"/>
        <end position="10"/>
    </location>
</feature>
<feature type="compositionally biased region" description="Basic and acidic residues" evidence="1">
    <location>
        <begin position="16"/>
        <end position="29"/>
    </location>
</feature>